<dbReference type="EMBL" id="JASAOG010000115">
    <property type="protein sequence ID" value="KAK0050327.1"/>
    <property type="molecule type" value="Genomic_DNA"/>
</dbReference>
<protein>
    <submittedName>
        <fullName evidence="2">Potassium voltage-gated channel subfamily H member 1</fullName>
    </submittedName>
</protein>
<comment type="caution">
    <text evidence="2">The sequence shown here is derived from an EMBL/GenBank/DDBJ whole genome shotgun (WGS) entry which is preliminary data.</text>
</comment>
<evidence type="ECO:0000259" key="1">
    <source>
        <dbReference type="Pfam" id="PF07885"/>
    </source>
</evidence>
<proteinExistence type="predicted"/>
<dbReference type="Gene3D" id="1.10.287.70">
    <property type="match status" value="1"/>
</dbReference>
<dbReference type="Proteomes" id="UP001233172">
    <property type="component" value="Unassembled WGS sequence"/>
</dbReference>
<accession>A0AAD8F3G1</accession>
<keyword evidence="3" id="KW-1185">Reference proteome</keyword>
<dbReference type="GO" id="GO:0042391">
    <property type="term" value="P:regulation of membrane potential"/>
    <property type="evidence" value="ECO:0007669"/>
    <property type="project" value="TreeGrafter"/>
</dbReference>
<dbReference type="GO" id="GO:0008076">
    <property type="term" value="C:voltage-gated potassium channel complex"/>
    <property type="evidence" value="ECO:0007669"/>
    <property type="project" value="TreeGrafter"/>
</dbReference>
<feature type="non-terminal residue" evidence="2">
    <location>
        <position position="1"/>
    </location>
</feature>
<reference evidence="2" key="1">
    <citation type="journal article" date="2023" name="PLoS Negl. Trop. Dis.">
        <title>A genome sequence for Biomphalaria pfeifferi, the major vector snail for the human-infecting parasite Schistosoma mansoni.</title>
        <authorList>
            <person name="Bu L."/>
            <person name="Lu L."/>
            <person name="Laidemitt M.R."/>
            <person name="Zhang S.M."/>
            <person name="Mutuku M."/>
            <person name="Mkoji G."/>
            <person name="Steinauer M."/>
            <person name="Loker E.S."/>
        </authorList>
    </citation>
    <scope>NUCLEOTIDE SEQUENCE</scope>
    <source>
        <tissue evidence="2">Whole Snail</tissue>
    </source>
</reference>
<sequence>QPFIAPNSTNNDDLLGGPGKELRYLTALYFTLSCMTGVGFGNVAANTQSEKLFCVFMMIIG</sequence>
<dbReference type="GO" id="GO:0005249">
    <property type="term" value="F:voltage-gated potassium channel activity"/>
    <property type="evidence" value="ECO:0007669"/>
    <property type="project" value="InterPro"/>
</dbReference>
<organism evidence="2 3">
    <name type="scientific">Biomphalaria pfeifferi</name>
    <name type="common">Bloodfluke planorb</name>
    <name type="synonym">Freshwater snail</name>
    <dbReference type="NCBI Taxonomy" id="112525"/>
    <lineage>
        <taxon>Eukaryota</taxon>
        <taxon>Metazoa</taxon>
        <taxon>Spiralia</taxon>
        <taxon>Lophotrochozoa</taxon>
        <taxon>Mollusca</taxon>
        <taxon>Gastropoda</taxon>
        <taxon>Heterobranchia</taxon>
        <taxon>Euthyneura</taxon>
        <taxon>Panpulmonata</taxon>
        <taxon>Hygrophila</taxon>
        <taxon>Lymnaeoidea</taxon>
        <taxon>Planorbidae</taxon>
        <taxon>Biomphalaria</taxon>
    </lineage>
</organism>
<feature type="domain" description="Potassium channel" evidence="1">
    <location>
        <begin position="21"/>
        <end position="61"/>
    </location>
</feature>
<name>A0AAD8F3G1_BIOPF</name>
<dbReference type="Pfam" id="PF07885">
    <property type="entry name" value="Ion_trans_2"/>
    <property type="match status" value="1"/>
</dbReference>
<dbReference type="InterPro" id="IPR003938">
    <property type="entry name" value="K_chnl_volt-dep_EAG/ELK/ERG"/>
</dbReference>
<dbReference type="InterPro" id="IPR013099">
    <property type="entry name" value="K_chnl_dom"/>
</dbReference>
<dbReference type="AlphaFoldDB" id="A0AAD8F3G1"/>
<evidence type="ECO:0000313" key="3">
    <source>
        <dbReference type="Proteomes" id="UP001233172"/>
    </source>
</evidence>
<dbReference type="PANTHER" id="PTHR10217:SF435">
    <property type="entry name" value="POTASSIUM VOLTAGE-GATED CHANNEL PROTEIN EAG"/>
    <property type="match status" value="1"/>
</dbReference>
<dbReference type="InterPro" id="IPR050818">
    <property type="entry name" value="KCNH_animal-type"/>
</dbReference>
<evidence type="ECO:0000313" key="2">
    <source>
        <dbReference type="EMBL" id="KAK0050327.1"/>
    </source>
</evidence>
<dbReference type="SUPFAM" id="SSF81324">
    <property type="entry name" value="Voltage-gated potassium channels"/>
    <property type="match status" value="1"/>
</dbReference>
<reference evidence="2" key="2">
    <citation type="submission" date="2023-04" db="EMBL/GenBank/DDBJ databases">
        <authorList>
            <person name="Bu L."/>
            <person name="Lu L."/>
            <person name="Laidemitt M.R."/>
            <person name="Zhang S.M."/>
            <person name="Mutuku M."/>
            <person name="Mkoji G."/>
            <person name="Steinauer M."/>
            <person name="Loker E.S."/>
        </authorList>
    </citation>
    <scope>NUCLEOTIDE SEQUENCE</scope>
    <source>
        <strain evidence="2">KasaAsao</strain>
        <tissue evidence="2">Whole Snail</tissue>
    </source>
</reference>
<feature type="non-terminal residue" evidence="2">
    <location>
        <position position="61"/>
    </location>
</feature>
<gene>
    <name evidence="2" type="ORF">Bpfe_020211</name>
</gene>
<dbReference type="PRINTS" id="PR01463">
    <property type="entry name" value="EAGCHANLFMLY"/>
</dbReference>
<dbReference type="PANTHER" id="PTHR10217">
    <property type="entry name" value="VOLTAGE AND LIGAND GATED POTASSIUM CHANNEL"/>
    <property type="match status" value="1"/>
</dbReference>